<dbReference type="Gene3D" id="3.30.870.10">
    <property type="entry name" value="Endonuclease Chain A"/>
    <property type="match status" value="2"/>
</dbReference>
<dbReference type="SUPFAM" id="SSF56024">
    <property type="entry name" value="Phospholipase D/nuclease"/>
    <property type="match status" value="2"/>
</dbReference>
<gene>
    <name evidence="7" type="ORF">DU478_11025</name>
</gene>
<dbReference type="GO" id="GO:0032049">
    <property type="term" value="P:cardiolipin biosynthetic process"/>
    <property type="evidence" value="ECO:0007669"/>
    <property type="project" value="UniProtKB-ARBA"/>
</dbReference>
<evidence type="ECO:0000256" key="3">
    <source>
        <dbReference type="ARBA" id="ARBA00018392"/>
    </source>
</evidence>
<dbReference type="PROSITE" id="PS50035">
    <property type="entry name" value="PLD"/>
    <property type="match status" value="2"/>
</dbReference>
<dbReference type="AlphaFoldDB" id="A0A369TMA7"/>
<evidence type="ECO:0000256" key="2">
    <source>
        <dbReference type="ARBA" id="ARBA00004613"/>
    </source>
</evidence>
<dbReference type="InterPro" id="IPR025202">
    <property type="entry name" value="PLD-like_dom"/>
</dbReference>
<evidence type="ECO:0000256" key="1">
    <source>
        <dbReference type="ARBA" id="ARBA00003145"/>
    </source>
</evidence>
<comment type="caution">
    <text evidence="7">The sequence shown here is derived from an EMBL/GenBank/DDBJ whole genome shotgun (WGS) entry which is preliminary data.</text>
</comment>
<dbReference type="GO" id="GO:0030572">
    <property type="term" value="F:phosphatidyltransferase activity"/>
    <property type="evidence" value="ECO:0007669"/>
    <property type="project" value="UniProtKB-ARBA"/>
</dbReference>
<feature type="domain" description="PLD phosphodiesterase" evidence="6">
    <location>
        <begin position="154"/>
        <end position="181"/>
    </location>
</feature>
<protein>
    <recommendedName>
        <fullName evidence="3">Phospholipase D</fullName>
    </recommendedName>
    <alternativeName>
        <fullName evidence="5">Choline phosphatase</fullName>
    </alternativeName>
</protein>
<evidence type="ECO:0000256" key="5">
    <source>
        <dbReference type="ARBA" id="ARBA00029594"/>
    </source>
</evidence>
<dbReference type="InterPro" id="IPR001736">
    <property type="entry name" value="PLipase_D/transphosphatidylase"/>
</dbReference>
<sequence>MTLKPLITAAEGFPALERLADSARDELFLTFRIFDPRTKLRDPEIRERGLDTWADLLALVARRGVKLRLLVADFDPLFTSTLHRAAWTNASGFADTAQGDVQILCAPHGQEAGWIWKLLMRGKITRMIQRLRDEEPTRLTPVQRTVLKSGPILRPVTIHQKCAVADSERCIIGGLDVDERRYDTLGHELPPEETWHDLSIEVDGDFAAALRAHLADTWNAALNCGAASLADRALPIDVSKRPQSPADLRLVRTFSDACRGVGRLGPKPRIIEHETVLLREIGKAERHIYIETQFLRHPPIVQALTEAAQRSPELQLVVVLPAAPDRVLFDGHEGWDARHAHRLQVDAVEALQKAYGDRVAVIAPAQPKPAPEGNIAIHGAGPIYVHSKLTLIDDRFGIIGSANLNGRSLRWDTEASIAFRDGEVMRDLRHRLARMWLADHLDGKDPTQAATWTEAAEANRGLTPEERIGFVVPFPLERGRKFSRRIPFVPSDIF</sequence>
<organism evidence="7 8">
    <name type="scientific">Thalassococcus profundi</name>
    <dbReference type="NCBI Taxonomy" id="2282382"/>
    <lineage>
        <taxon>Bacteria</taxon>
        <taxon>Pseudomonadati</taxon>
        <taxon>Pseudomonadota</taxon>
        <taxon>Alphaproteobacteria</taxon>
        <taxon>Rhodobacterales</taxon>
        <taxon>Roseobacteraceae</taxon>
        <taxon>Thalassococcus</taxon>
    </lineage>
</organism>
<dbReference type="PANTHER" id="PTHR21248">
    <property type="entry name" value="CARDIOLIPIN SYNTHASE"/>
    <property type="match status" value="1"/>
</dbReference>
<name>A0A369TMA7_9RHOB</name>
<keyword evidence="4" id="KW-0964">Secreted</keyword>
<dbReference type="OrthoDB" id="8828485at2"/>
<evidence type="ECO:0000256" key="4">
    <source>
        <dbReference type="ARBA" id="ARBA00022525"/>
    </source>
</evidence>
<evidence type="ECO:0000259" key="6">
    <source>
        <dbReference type="PROSITE" id="PS50035"/>
    </source>
</evidence>
<reference evidence="7 8" key="1">
    <citation type="submission" date="2018-07" db="EMBL/GenBank/DDBJ databases">
        <title>Thalassococcus profundi sp. nov., a marine bacterium isolated from deep seawater of Okinawa Trough.</title>
        <authorList>
            <person name="Yu M."/>
        </authorList>
    </citation>
    <scope>NUCLEOTIDE SEQUENCE [LARGE SCALE GENOMIC DNA]</scope>
    <source>
        <strain evidence="7 8">WRAS1</strain>
    </source>
</reference>
<proteinExistence type="predicted"/>
<accession>A0A369TMA7</accession>
<comment type="function">
    <text evidence="1">Could be a virulence factor.</text>
</comment>
<evidence type="ECO:0000313" key="8">
    <source>
        <dbReference type="Proteomes" id="UP000253977"/>
    </source>
</evidence>
<dbReference type="Proteomes" id="UP000253977">
    <property type="component" value="Unassembled WGS sequence"/>
</dbReference>
<dbReference type="SMART" id="SM00155">
    <property type="entry name" value="PLDc"/>
    <property type="match status" value="2"/>
</dbReference>
<dbReference type="EMBL" id="QPMK01000006">
    <property type="protein sequence ID" value="RDD66429.1"/>
    <property type="molecule type" value="Genomic_DNA"/>
</dbReference>
<comment type="subcellular location">
    <subcellularLocation>
        <location evidence="2">Secreted</location>
    </subcellularLocation>
</comment>
<dbReference type="Pfam" id="PF13091">
    <property type="entry name" value="PLDc_2"/>
    <property type="match status" value="1"/>
</dbReference>
<dbReference type="CDD" id="cd09105">
    <property type="entry name" value="PLDc_vPLD1_2_like_2"/>
    <property type="match status" value="1"/>
</dbReference>
<feature type="domain" description="PLD phosphodiesterase" evidence="6">
    <location>
        <begin position="381"/>
        <end position="408"/>
    </location>
</feature>
<dbReference type="RefSeq" id="WP_114511000.1">
    <property type="nucleotide sequence ID" value="NZ_QPMK01000006.1"/>
</dbReference>
<dbReference type="GO" id="GO:0005576">
    <property type="term" value="C:extracellular region"/>
    <property type="evidence" value="ECO:0007669"/>
    <property type="project" value="UniProtKB-SubCell"/>
</dbReference>
<dbReference type="PANTHER" id="PTHR21248:SF22">
    <property type="entry name" value="PHOSPHOLIPASE D"/>
    <property type="match status" value="1"/>
</dbReference>
<evidence type="ECO:0000313" key="7">
    <source>
        <dbReference type="EMBL" id="RDD66429.1"/>
    </source>
</evidence>
<keyword evidence="8" id="KW-1185">Reference proteome</keyword>